<dbReference type="InterPro" id="IPR000010">
    <property type="entry name" value="Cystatin_dom"/>
</dbReference>
<dbReference type="Gene3D" id="3.10.450.10">
    <property type="match status" value="1"/>
</dbReference>
<dbReference type="Gramene" id="OIV96068">
    <property type="protein sequence ID" value="OIV96068"/>
    <property type="gene ID" value="TanjilG_27172"/>
</dbReference>
<dbReference type="SUPFAM" id="SSF54403">
    <property type="entry name" value="Cystatin/monellin"/>
    <property type="match status" value="1"/>
</dbReference>
<dbReference type="EMBL" id="CM007376">
    <property type="protein sequence ID" value="OIV96068.1"/>
    <property type="molecule type" value="Genomic_DNA"/>
</dbReference>
<dbReference type="AlphaFoldDB" id="A0A4P1QW32"/>
<dbReference type="PANTHER" id="PTHR47364:SF2">
    <property type="entry name" value="CYSTEINE PROTEINASE INHIBITOR 5"/>
    <property type="match status" value="1"/>
</dbReference>
<evidence type="ECO:0000256" key="1">
    <source>
        <dbReference type="ARBA" id="ARBA00022690"/>
    </source>
</evidence>
<evidence type="ECO:0000313" key="4">
    <source>
        <dbReference type="EMBL" id="OIV96068.1"/>
    </source>
</evidence>
<evidence type="ECO:0000256" key="2">
    <source>
        <dbReference type="ARBA" id="ARBA00022704"/>
    </source>
</evidence>
<dbReference type="Proteomes" id="UP000188354">
    <property type="component" value="Chromosome LG16"/>
</dbReference>
<feature type="domain" description="Cystatin" evidence="3">
    <location>
        <begin position="5"/>
        <end position="94"/>
    </location>
</feature>
<reference evidence="4 5" key="1">
    <citation type="journal article" date="2017" name="Plant Biotechnol. J.">
        <title>A comprehensive draft genome sequence for lupin (Lupinus angustifolius), an emerging health food: insights into plant-microbe interactions and legume evolution.</title>
        <authorList>
            <person name="Hane J.K."/>
            <person name="Ming Y."/>
            <person name="Kamphuis L.G."/>
            <person name="Nelson M.N."/>
            <person name="Garg G."/>
            <person name="Atkins C.A."/>
            <person name="Bayer P.E."/>
            <person name="Bravo A."/>
            <person name="Bringans S."/>
            <person name="Cannon S."/>
            <person name="Edwards D."/>
            <person name="Foley R."/>
            <person name="Gao L.L."/>
            <person name="Harrison M.J."/>
            <person name="Huang W."/>
            <person name="Hurgobin B."/>
            <person name="Li S."/>
            <person name="Liu C.W."/>
            <person name="McGrath A."/>
            <person name="Morahan G."/>
            <person name="Murray J."/>
            <person name="Weller J."/>
            <person name="Jian J."/>
            <person name="Singh K.B."/>
        </authorList>
    </citation>
    <scope>NUCLEOTIDE SEQUENCE [LARGE SCALE GENOMIC DNA]</scope>
    <source>
        <strain evidence="5">cv. Tanjil</strain>
        <tissue evidence="4">Whole plant</tissue>
    </source>
</reference>
<keyword evidence="5" id="KW-1185">Reference proteome</keyword>
<keyword evidence="2" id="KW-0789">Thiol protease inhibitor</keyword>
<dbReference type="PANTHER" id="PTHR47364">
    <property type="entry name" value="CYSTEINE PROTEINASE INHIBITOR 5"/>
    <property type="match status" value="1"/>
</dbReference>
<proteinExistence type="predicted"/>
<dbReference type="GO" id="GO:0004869">
    <property type="term" value="F:cysteine-type endopeptidase inhibitor activity"/>
    <property type="evidence" value="ECO:0007669"/>
    <property type="project" value="UniProtKB-KW"/>
</dbReference>
<dbReference type="InterPro" id="IPR046350">
    <property type="entry name" value="Cystatin_sf"/>
</dbReference>
<dbReference type="SMART" id="SM00043">
    <property type="entry name" value="CY"/>
    <property type="match status" value="1"/>
</dbReference>
<organism evidence="4 5">
    <name type="scientific">Lupinus angustifolius</name>
    <name type="common">Narrow-leaved blue lupine</name>
    <dbReference type="NCBI Taxonomy" id="3871"/>
    <lineage>
        <taxon>Eukaryota</taxon>
        <taxon>Viridiplantae</taxon>
        <taxon>Streptophyta</taxon>
        <taxon>Embryophyta</taxon>
        <taxon>Tracheophyta</taxon>
        <taxon>Spermatophyta</taxon>
        <taxon>Magnoliopsida</taxon>
        <taxon>eudicotyledons</taxon>
        <taxon>Gunneridae</taxon>
        <taxon>Pentapetalae</taxon>
        <taxon>rosids</taxon>
        <taxon>fabids</taxon>
        <taxon>Fabales</taxon>
        <taxon>Fabaceae</taxon>
        <taxon>Papilionoideae</taxon>
        <taxon>50 kb inversion clade</taxon>
        <taxon>genistoids sensu lato</taxon>
        <taxon>core genistoids</taxon>
        <taxon>Genisteae</taxon>
        <taxon>Lupinus</taxon>
    </lineage>
</organism>
<accession>A0A4P1QW32</accession>
<dbReference type="Pfam" id="PF16845">
    <property type="entry name" value="SQAPI"/>
    <property type="match status" value="1"/>
</dbReference>
<sequence>MAAAARTGGWTAIKNINNPHVKEIADFAVTEHNEQSGDKLKIGSIIKGESQVVSGTNYRLLLTASDGSAVKRYEAVVLEKLWLHYRNLTSFELAH</sequence>
<gene>
    <name evidence="4" type="ORF">TanjilG_27172</name>
</gene>
<evidence type="ECO:0000259" key="3">
    <source>
        <dbReference type="SMART" id="SM00043"/>
    </source>
</evidence>
<keyword evidence="1" id="KW-0646">Protease inhibitor</keyword>
<name>A0A4P1QW32_LUPAN</name>
<dbReference type="CDD" id="cd00042">
    <property type="entry name" value="CY"/>
    <property type="match status" value="1"/>
</dbReference>
<evidence type="ECO:0000313" key="5">
    <source>
        <dbReference type="Proteomes" id="UP000188354"/>
    </source>
</evidence>
<protein>
    <recommendedName>
        <fullName evidence="3">Cystatin domain-containing protein</fullName>
    </recommendedName>
</protein>